<sequence length="116" mass="13306">MQKYVCARVINVEEAQSFFSCVTSLRHLRENNASENTGVRSQEALPSLHDTYWVRTSQEPDVSTSTICYTYGKMTVLALTLVLLDPAKWSFKYMLMTRDKRYLKIMPVLSSVADTE</sequence>
<dbReference type="EMBL" id="NBII01000004">
    <property type="protein sequence ID" value="PAV19800.1"/>
    <property type="molecule type" value="Genomic_DNA"/>
</dbReference>
<accession>A0A286UJN9</accession>
<name>A0A286UJN9_9AGAM</name>
<evidence type="ECO:0000313" key="2">
    <source>
        <dbReference type="Proteomes" id="UP000217199"/>
    </source>
</evidence>
<comment type="caution">
    <text evidence="1">The sequence shown here is derived from an EMBL/GenBank/DDBJ whole genome shotgun (WGS) entry which is preliminary data.</text>
</comment>
<keyword evidence="2" id="KW-1185">Reference proteome</keyword>
<reference evidence="1 2" key="1">
    <citation type="journal article" date="2017" name="Mol. Ecol.">
        <title>Comparative and population genomic landscape of Phellinus noxius: A hypervariable fungus causing root rot in trees.</title>
        <authorList>
            <person name="Chung C.L."/>
            <person name="Lee T.J."/>
            <person name="Akiba M."/>
            <person name="Lee H.H."/>
            <person name="Kuo T.H."/>
            <person name="Liu D."/>
            <person name="Ke H.M."/>
            <person name="Yokoi T."/>
            <person name="Roa M.B."/>
            <person name="Lu M.J."/>
            <person name="Chang Y.Y."/>
            <person name="Ann P.J."/>
            <person name="Tsai J.N."/>
            <person name="Chen C.Y."/>
            <person name="Tzean S.S."/>
            <person name="Ota Y."/>
            <person name="Hattori T."/>
            <person name="Sahashi N."/>
            <person name="Liou R.F."/>
            <person name="Kikuchi T."/>
            <person name="Tsai I.J."/>
        </authorList>
    </citation>
    <scope>NUCLEOTIDE SEQUENCE [LARGE SCALE GENOMIC DNA]</scope>
    <source>
        <strain evidence="1 2">FFPRI411160</strain>
    </source>
</reference>
<dbReference type="InParanoid" id="A0A286UJN9"/>
<organism evidence="1 2">
    <name type="scientific">Pyrrhoderma noxium</name>
    <dbReference type="NCBI Taxonomy" id="2282107"/>
    <lineage>
        <taxon>Eukaryota</taxon>
        <taxon>Fungi</taxon>
        <taxon>Dikarya</taxon>
        <taxon>Basidiomycota</taxon>
        <taxon>Agaricomycotina</taxon>
        <taxon>Agaricomycetes</taxon>
        <taxon>Hymenochaetales</taxon>
        <taxon>Hymenochaetaceae</taxon>
        <taxon>Pyrrhoderma</taxon>
    </lineage>
</organism>
<protein>
    <submittedName>
        <fullName evidence="1">Uncharacterized protein</fullName>
    </submittedName>
</protein>
<proteinExistence type="predicted"/>
<dbReference type="Proteomes" id="UP000217199">
    <property type="component" value="Unassembled WGS sequence"/>
</dbReference>
<evidence type="ECO:0000313" key="1">
    <source>
        <dbReference type="EMBL" id="PAV19800.1"/>
    </source>
</evidence>
<dbReference type="AlphaFoldDB" id="A0A286UJN9"/>
<gene>
    <name evidence="1" type="ORF">PNOK_0473400</name>
</gene>